<dbReference type="InterPro" id="IPR035940">
    <property type="entry name" value="CAP_sf"/>
</dbReference>
<dbReference type="Pfam" id="PF14504">
    <property type="entry name" value="CAP_assoc_N"/>
    <property type="match status" value="1"/>
</dbReference>
<dbReference type="EMBL" id="JBIACK010000001">
    <property type="protein sequence ID" value="MFE8699352.1"/>
    <property type="molecule type" value="Genomic_DNA"/>
</dbReference>
<dbReference type="Pfam" id="PF00188">
    <property type="entry name" value="CAP"/>
    <property type="match status" value="1"/>
</dbReference>
<gene>
    <name evidence="3" type="ORF">ACFYKX_01815</name>
</gene>
<feature type="domain" description="SCP" evidence="1">
    <location>
        <begin position="261"/>
        <end position="377"/>
    </location>
</feature>
<accession>A0ABW6K702</accession>
<evidence type="ECO:0000259" key="1">
    <source>
        <dbReference type="Pfam" id="PF00188"/>
    </source>
</evidence>
<dbReference type="Gene3D" id="3.40.33.10">
    <property type="entry name" value="CAP"/>
    <property type="match status" value="1"/>
</dbReference>
<dbReference type="CDD" id="cd05379">
    <property type="entry name" value="CAP_bacterial"/>
    <property type="match status" value="1"/>
</dbReference>
<sequence>MRRLLLFVVFLFFLNFLWTSYGDQVVPTDMQSSIEKAKVHLDSFLESESLSNGLDFFQAVIVDIVEELDEKVDEYKKEQTYPEQNSIDVPVLETPTDQAFTIYNTKIGEKKKNVELLLGSPKRIGLNEYGTDWHTYHENYHNFVKVIYDENQQVVGLYTNQDLIASSNGIKLNSSKQAVREALGEPLKQMQKGFFYYLLDEKDDYDIYKIDGNYVTIFYDKHENNTVTAVQIITDDIENSKDSMYTDGNDKLKEGFELQLFDLVNATRVNHDLPILIWDNRVRETARKHSLDMAENGYFDHTNLQGQTPFDRMKADGVSYMLAGENLAYGQFSSIFAHEGLMNSLGHRKNVIHPEFEYLAVGVAFNTESHPYYTQKYYAK</sequence>
<protein>
    <submittedName>
        <fullName evidence="3">CAP domain-containing protein</fullName>
    </submittedName>
</protein>
<dbReference type="SUPFAM" id="SSF55797">
    <property type="entry name" value="PR-1-like"/>
    <property type="match status" value="1"/>
</dbReference>
<dbReference type="InterPro" id="IPR029410">
    <property type="entry name" value="CAP_assoc"/>
</dbReference>
<dbReference type="RefSeq" id="WP_389357480.1">
    <property type="nucleotide sequence ID" value="NZ_JBIACK010000001.1"/>
</dbReference>
<dbReference type="InterPro" id="IPR014044">
    <property type="entry name" value="CAP_dom"/>
</dbReference>
<proteinExistence type="predicted"/>
<keyword evidence="4" id="KW-1185">Reference proteome</keyword>
<evidence type="ECO:0000313" key="3">
    <source>
        <dbReference type="EMBL" id="MFE8699352.1"/>
    </source>
</evidence>
<evidence type="ECO:0000313" key="4">
    <source>
        <dbReference type="Proteomes" id="UP001601059"/>
    </source>
</evidence>
<dbReference type="PANTHER" id="PTHR31157">
    <property type="entry name" value="SCP DOMAIN-CONTAINING PROTEIN"/>
    <property type="match status" value="1"/>
</dbReference>
<dbReference type="PANTHER" id="PTHR31157:SF1">
    <property type="entry name" value="SCP DOMAIN-CONTAINING PROTEIN"/>
    <property type="match status" value="1"/>
</dbReference>
<name>A0ABW6K702_9BACI</name>
<dbReference type="Proteomes" id="UP001601059">
    <property type="component" value="Unassembled WGS sequence"/>
</dbReference>
<comment type="caution">
    <text evidence="3">The sequence shown here is derived from an EMBL/GenBank/DDBJ whole genome shotgun (WGS) entry which is preliminary data.</text>
</comment>
<reference evidence="3 4" key="1">
    <citation type="submission" date="2024-08" db="EMBL/GenBank/DDBJ databases">
        <title>Two novel Cytobacillus novel species.</title>
        <authorList>
            <person name="Liu G."/>
        </authorList>
    </citation>
    <scope>NUCLEOTIDE SEQUENCE [LARGE SCALE GENOMIC DNA]</scope>
    <source>
        <strain evidence="3 4">FJAT-54145</strain>
    </source>
</reference>
<organism evidence="3 4">
    <name type="scientific">Cytobacillus spartinae</name>
    <dbReference type="NCBI Taxonomy" id="3299023"/>
    <lineage>
        <taxon>Bacteria</taxon>
        <taxon>Bacillati</taxon>
        <taxon>Bacillota</taxon>
        <taxon>Bacilli</taxon>
        <taxon>Bacillales</taxon>
        <taxon>Bacillaceae</taxon>
        <taxon>Cytobacillus</taxon>
    </lineage>
</organism>
<feature type="domain" description="CAP-associated" evidence="2">
    <location>
        <begin position="107"/>
        <end position="241"/>
    </location>
</feature>
<evidence type="ECO:0000259" key="2">
    <source>
        <dbReference type="Pfam" id="PF14504"/>
    </source>
</evidence>